<evidence type="ECO:0000256" key="4">
    <source>
        <dbReference type="ARBA" id="ARBA00022670"/>
    </source>
</evidence>
<dbReference type="AlphaFoldDB" id="A0A1G6GFI6"/>
<evidence type="ECO:0000256" key="5">
    <source>
        <dbReference type="ARBA" id="ARBA00022676"/>
    </source>
</evidence>
<keyword evidence="11" id="KW-0961">Cell wall biogenesis/degradation</keyword>
<keyword evidence="3 18" id="KW-0121">Carboxypeptidase</keyword>
<feature type="compositionally biased region" description="Pro residues" evidence="14">
    <location>
        <begin position="763"/>
        <end position="772"/>
    </location>
</feature>
<evidence type="ECO:0000256" key="8">
    <source>
        <dbReference type="ARBA" id="ARBA00022960"/>
    </source>
</evidence>
<reference evidence="18 19" key="1">
    <citation type="submission" date="2016-06" db="EMBL/GenBank/DDBJ databases">
        <authorList>
            <person name="Olsen C.W."/>
            <person name="Carey S."/>
            <person name="Hinshaw L."/>
            <person name="Karasin A.I."/>
        </authorList>
    </citation>
    <scope>NUCLEOTIDE SEQUENCE [LARGE SCALE GENOMIC DNA]</scope>
    <source>
        <strain evidence="18 19">LZ-22</strain>
    </source>
</reference>
<dbReference type="GO" id="GO:0071555">
    <property type="term" value="P:cell wall organization"/>
    <property type="evidence" value="ECO:0007669"/>
    <property type="project" value="UniProtKB-KW"/>
</dbReference>
<proteinExistence type="inferred from homology"/>
<dbReference type="InterPro" id="IPR012338">
    <property type="entry name" value="Beta-lactam/transpept-like"/>
</dbReference>
<feature type="compositionally biased region" description="Low complexity" evidence="14">
    <location>
        <begin position="746"/>
        <end position="762"/>
    </location>
</feature>
<gene>
    <name evidence="18" type="ORF">GA0111570_10380</name>
</gene>
<accession>A0A1G6GFI6</accession>
<evidence type="ECO:0000256" key="2">
    <source>
        <dbReference type="ARBA" id="ARBA00007739"/>
    </source>
</evidence>
<evidence type="ECO:0000256" key="3">
    <source>
        <dbReference type="ARBA" id="ARBA00022645"/>
    </source>
</evidence>
<dbReference type="FunFam" id="1.10.3810.10:FF:000001">
    <property type="entry name" value="Penicillin-binding protein 1A"/>
    <property type="match status" value="1"/>
</dbReference>
<comment type="catalytic activity">
    <reaction evidence="12">
        <text>Preferential cleavage: (Ac)2-L-Lys-D-Ala-|-D-Ala. Also transpeptidation of peptidyl-alanyl moieties that are N-acyl substituents of D-alanine.</text>
        <dbReference type="EC" id="3.4.16.4"/>
    </reaction>
</comment>
<dbReference type="PANTHER" id="PTHR32282:SF33">
    <property type="entry name" value="PEPTIDOGLYCAN GLYCOSYLTRANSFERASE"/>
    <property type="match status" value="1"/>
</dbReference>
<keyword evidence="10" id="KW-0511">Multifunctional enzyme</keyword>
<dbReference type="Pfam" id="PF00912">
    <property type="entry name" value="Transgly"/>
    <property type="match status" value="1"/>
</dbReference>
<keyword evidence="5" id="KW-0328">Glycosyltransferase</keyword>
<comment type="similarity">
    <text evidence="2">In the N-terminal section; belongs to the glycosyltransferase 51 family.</text>
</comment>
<dbReference type="Gene3D" id="1.10.3810.10">
    <property type="entry name" value="Biosynthetic peptidoglycan transglycosylase-like"/>
    <property type="match status" value="1"/>
</dbReference>
<evidence type="ECO:0000313" key="18">
    <source>
        <dbReference type="EMBL" id="SDB80761.1"/>
    </source>
</evidence>
<evidence type="ECO:0000259" key="17">
    <source>
        <dbReference type="Pfam" id="PF03793"/>
    </source>
</evidence>
<keyword evidence="7" id="KW-0378">Hydrolase</keyword>
<feature type="domain" description="PASTA" evidence="17">
    <location>
        <begin position="692"/>
        <end position="745"/>
    </location>
</feature>
<dbReference type="SUPFAM" id="SSF56601">
    <property type="entry name" value="beta-lactamase/transpeptidase-like"/>
    <property type="match status" value="1"/>
</dbReference>
<dbReference type="InterPro" id="IPR005543">
    <property type="entry name" value="PASTA_dom"/>
</dbReference>
<dbReference type="InterPro" id="IPR036950">
    <property type="entry name" value="PBP_transglycosylase"/>
</dbReference>
<evidence type="ECO:0000256" key="11">
    <source>
        <dbReference type="ARBA" id="ARBA00023316"/>
    </source>
</evidence>
<name>A0A1G6GFI6_9ACTN</name>
<dbReference type="Gene3D" id="3.30.10.20">
    <property type="match status" value="1"/>
</dbReference>
<dbReference type="PANTHER" id="PTHR32282">
    <property type="entry name" value="BINDING PROTEIN TRANSPEPTIDASE, PUTATIVE-RELATED"/>
    <property type="match status" value="1"/>
</dbReference>
<feature type="domain" description="Penicillin-binding protein transpeptidase" evidence="15">
    <location>
        <begin position="343"/>
        <end position="618"/>
    </location>
</feature>
<evidence type="ECO:0000256" key="6">
    <source>
        <dbReference type="ARBA" id="ARBA00022679"/>
    </source>
</evidence>
<evidence type="ECO:0000256" key="12">
    <source>
        <dbReference type="ARBA" id="ARBA00034000"/>
    </source>
</evidence>
<dbReference type="InterPro" id="IPR001264">
    <property type="entry name" value="Glyco_trans_51"/>
</dbReference>
<dbReference type="CDD" id="cd06577">
    <property type="entry name" value="PASTA_pknB"/>
    <property type="match status" value="1"/>
</dbReference>
<dbReference type="InterPro" id="IPR023346">
    <property type="entry name" value="Lysozyme-like_dom_sf"/>
</dbReference>
<sequence>MLVVSILIGVLSAGFIMPGVGVATTTVRGVANGLGELPAQLETPPQAERSTLLMADGSRLATFYAENRIYVPMSEIAPVMQQAQLAIEDHRFYEHGPIDVLGTFRAFLRNSAGGSTQGGSSITQQYVKMVQIENALASGSDSGVKAAQEKSYARKIQEMRYAIALEQRLSKDQILERYLNIAYYGDGAYGVEAAARHYFGKSAKDLALPEAAMLAGLVQSPDAYNPRLHPQAAIERRNTVLDRIAELHPDEHDAALAAKQTKFDANSITPTRNGCASSPYPFVCEYARQELLASPALGATKDDRQTLLDRGGLTIRTTIDPKVQLSAQNAVNNVVAPKDPALGTMVMVKPGTGEIQAMAQSRSAMGSKAGETFYNYNAPAAMGGAEGYQAGSTFKIFTLAAAIEKGIPLNKTYPANSPMQFQGTRFTSCKGSFVLGEPWLVANSTRSAPSMDLQTATDWSVNTFYVQLIRDTGICNATKMAQKTGVEMATGQDIVQQMSGNPSFVLGVAEVTPVSMAESMATFAAGGIHCDARVIASMTTADGKPLATPNGNCQRTVDEDTAAKVNQVLKGVSANGTGRPARVDGFTDQAGKTGTTDSNQAVWFVGYTPELAGVSMIAIDKTSSYWNGRNKTLKGIRLPASGTVLTGSGSGDAGRIYKVAMTAGLAGKPATSFAAAKAQAQAGDMVDLPGGLVDMQPDQARAALEGAGFKVGETYVYDSAAYGTLLGVTPESQAPRGSTVNLLLSAGPAPVGTPTTGTDVSPSPTPTPTGGN</sequence>
<evidence type="ECO:0000256" key="13">
    <source>
        <dbReference type="ARBA" id="ARBA00049902"/>
    </source>
</evidence>
<evidence type="ECO:0000256" key="10">
    <source>
        <dbReference type="ARBA" id="ARBA00023268"/>
    </source>
</evidence>
<dbReference type="GO" id="GO:0008360">
    <property type="term" value="P:regulation of cell shape"/>
    <property type="evidence" value="ECO:0007669"/>
    <property type="project" value="UniProtKB-KW"/>
</dbReference>
<evidence type="ECO:0000259" key="16">
    <source>
        <dbReference type="Pfam" id="PF00912"/>
    </source>
</evidence>
<evidence type="ECO:0000256" key="14">
    <source>
        <dbReference type="SAM" id="MobiDB-lite"/>
    </source>
</evidence>
<keyword evidence="19" id="KW-1185">Reference proteome</keyword>
<dbReference type="Pfam" id="PF03793">
    <property type="entry name" value="PASTA"/>
    <property type="match status" value="1"/>
</dbReference>
<dbReference type="Gene3D" id="3.40.710.10">
    <property type="entry name" value="DD-peptidase/beta-lactamase superfamily"/>
    <property type="match status" value="1"/>
</dbReference>
<dbReference type="GO" id="GO:0008955">
    <property type="term" value="F:peptidoglycan glycosyltransferase activity"/>
    <property type="evidence" value="ECO:0007669"/>
    <property type="project" value="UniProtKB-EC"/>
</dbReference>
<keyword evidence="4" id="KW-0645">Protease</keyword>
<evidence type="ECO:0000256" key="1">
    <source>
        <dbReference type="ARBA" id="ARBA00007090"/>
    </source>
</evidence>
<dbReference type="STRING" id="1577474.GA0111570_10380"/>
<organism evidence="18 19">
    <name type="scientific">Raineyella antarctica</name>
    <dbReference type="NCBI Taxonomy" id="1577474"/>
    <lineage>
        <taxon>Bacteria</taxon>
        <taxon>Bacillati</taxon>
        <taxon>Actinomycetota</taxon>
        <taxon>Actinomycetes</taxon>
        <taxon>Propionibacteriales</taxon>
        <taxon>Propionibacteriaceae</taxon>
        <taxon>Raineyella</taxon>
    </lineage>
</organism>
<comment type="catalytic activity">
    <reaction evidence="13">
        <text>[GlcNAc-(1-&gt;4)-Mur2Ac(oyl-L-Ala-gamma-D-Glu-L-Lys-D-Ala-D-Ala)](n)-di-trans,octa-cis-undecaprenyl diphosphate + beta-D-GlcNAc-(1-&gt;4)-Mur2Ac(oyl-L-Ala-gamma-D-Glu-L-Lys-D-Ala-D-Ala)-di-trans,octa-cis-undecaprenyl diphosphate = [GlcNAc-(1-&gt;4)-Mur2Ac(oyl-L-Ala-gamma-D-Glu-L-Lys-D-Ala-D-Ala)](n+1)-di-trans,octa-cis-undecaprenyl diphosphate + di-trans,octa-cis-undecaprenyl diphosphate + H(+)</text>
        <dbReference type="Rhea" id="RHEA:23708"/>
        <dbReference type="Rhea" id="RHEA-COMP:9602"/>
        <dbReference type="Rhea" id="RHEA-COMP:9603"/>
        <dbReference type="ChEBI" id="CHEBI:15378"/>
        <dbReference type="ChEBI" id="CHEBI:58405"/>
        <dbReference type="ChEBI" id="CHEBI:60033"/>
        <dbReference type="ChEBI" id="CHEBI:78435"/>
        <dbReference type="EC" id="2.4.99.28"/>
    </reaction>
</comment>
<dbReference type="GO" id="GO:0006508">
    <property type="term" value="P:proteolysis"/>
    <property type="evidence" value="ECO:0007669"/>
    <property type="project" value="UniProtKB-KW"/>
</dbReference>
<dbReference type="Proteomes" id="UP000199086">
    <property type="component" value="Unassembled WGS sequence"/>
</dbReference>
<evidence type="ECO:0000256" key="7">
    <source>
        <dbReference type="ARBA" id="ARBA00022801"/>
    </source>
</evidence>
<keyword evidence="8" id="KW-0133">Cell shape</keyword>
<keyword evidence="6" id="KW-0808">Transferase</keyword>
<dbReference type="GO" id="GO:0030288">
    <property type="term" value="C:outer membrane-bounded periplasmic space"/>
    <property type="evidence" value="ECO:0007669"/>
    <property type="project" value="TreeGrafter"/>
</dbReference>
<protein>
    <submittedName>
        <fullName evidence="18">Membrane carboxypeptidase (Penicillin-binding protein)</fullName>
    </submittedName>
</protein>
<dbReference type="SUPFAM" id="SSF53955">
    <property type="entry name" value="Lysozyme-like"/>
    <property type="match status" value="1"/>
</dbReference>
<dbReference type="EMBL" id="FMYF01000003">
    <property type="protein sequence ID" value="SDB80761.1"/>
    <property type="molecule type" value="Genomic_DNA"/>
</dbReference>
<evidence type="ECO:0000313" key="19">
    <source>
        <dbReference type="Proteomes" id="UP000199086"/>
    </source>
</evidence>
<feature type="region of interest" description="Disordered" evidence="14">
    <location>
        <begin position="742"/>
        <end position="772"/>
    </location>
</feature>
<dbReference type="Pfam" id="PF00905">
    <property type="entry name" value="Transpeptidase"/>
    <property type="match status" value="1"/>
</dbReference>
<evidence type="ECO:0000256" key="9">
    <source>
        <dbReference type="ARBA" id="ARBA00022984"/>
    </source>
</evidence>
<dbReference type="InterPro" id="IPR001460">
    <property type="entry name" value="PCN-bd_Tpept"/>
</dbReference>
<comment type="similarity">
    <text evidence="1">In the C-terminal section; belongs to the transpeptidase family.</text>
</comment>
<dbReference type="GO" id="GO:0009002">
    <property type="term" value="F:serine-type D-Ala-D-Ala carboxypeptidase activity"/>
    <property type="evidence" value="ECO:0007669"/>
    <property type="project" value="UniProtKB-EC"/>
</dbReference>
<feature type="domain" description="Glycosyl transferase family 51" evidence="16">
    <location>
        <begin position="57"/>
        <end position="244"/>
    </location>
</feature>
<dbReference type="RefSeq" id="WP_092607395.1">
    <property type="nucleotide sequence ID" value="NZ_FMYF01000003.1"/>
</dbReference>
<dbReference type="InterPro" id="IPR050396">
    <property type="entry name" value="Glycosyltr_51/Transpeptidase"/>
</dbReference>
<keyword evidence="9" id="KW-0573">Peptidoglycan synthesis</keyword>
<dbReference type="GO" id="GO:0008658">
    <property type="term" value="F:penicillin binding"/>
    <property type="evidence" value="ECO:0007669"/>
    <property type="project" value="InterPro"/>
</dbReference>
<dbReference type="GO" id="GO:0009252">
    <property type="term" value="P:peptidoglycan biosynthetic process"/>
    <property type="evidence" value="ECO:0007669"/>
    <property type="project" value="UniProtKB-KW"/>
</dbReference>
<evidence type="ECO:0000259" key="15">
    <source>
        <dbReference type="Pfam" id="PF00905"/>
    </source>
</evidence>